<evidence type="ECO:0000256" key="1">
    <source>
        <dbReference type="ARBA" id="ARBA00010990"/>
    </source>
</evidence>
<dbReference type="Proteomes" id="UP000294664">
    <property type="component" value="Unassembled WGS sequence"/>
</dbReference>
<evidence type="ECO:0000313" key="5">
    <source>
        <dbReference type="Proteomes" id="UP000294664"/>
    </source>
</evidence>
<sequence>MPPIDLYVTATAALAPDAEAGFAALLDQEERQRAARLPGGARRDFSVAHGLCRLALTRAHAAVAPAAWRFRIGRHGKPAPEAPADLHFSLTHAAGLVAVAVAWGREVGVDAEALVPALATVQTAEVFCTPVELAALCAGDAAARTETFFALWTLKESLIKATGEGLSRPPQTIACGLHPLRILGFDAPGTWRSWTAEIPAVGRLAVSAAAAGMLRVYRVATPSDLAGSGPPPLDAEFIEVPFARRGP</sequence>
<dbReference type="PANTHER" id="PTHR12215">
    <property type="entry name" value="PHOSPHOPANTETHEINE TRANSFERASE"/>
    <property type="match status" value="1"/>
</dbReference>
<dbReference type="InterPro" id="IPR008278">
    <property type="entry name" value="4-PPantetheinyl_Trfase_dom"/>
</dbReference>
<dbReference type="RefSeq" id="WP_165933735.1">
    <property type="nucleotide sequence ID" value="NZ_SMAI01000006.1"/>
</dbReference>
<dbReference type="InterPro" id="IPR050559">
    <property type="entry name" value="P-Pant_transferase_sf"/>
</dbReference>
<keyword evidence="5" id="KW-1185">Reference proteome</keyword>
<evidence type="ECO:0000259" key="3">
    <source>
        <dbReference type="Pfam" id="PF01648"/>
    </source>
</evidence>
<proteinExistence type="inferred from homology"/>
<comment type="caution">
    <text evidence="4">The sequence shown here is derived from an EMBL/GenBank/DDBJ whole genome shotgun (WGS) entry which is preliminary data.</text>
</comment>
<dbReference type="GO" id="GO:0005829">
    <property type="term" value="C:cytosol"/>
    <property type="evidence" value="ECO:0007669"/>
    <property type="project" value="TreeGrafter"/>
</dbReference>
<evidence type="ECO:0000313" key="4">
    <source>
        <dbReference type="EMBL" id="TCT04769.1"/>
    </source>
</evidence>
<feature type="domain" description="4'-phosphopantetheinyl transferase" evidence="3">
    <location>
        <begin position="107"/>
        <end position="179"/>
    </location>
</feature>
<dbReference type="InterPro" id="IPR037143">
    <property type="entry name" value="4-PPantetheinyl_Trfase_dom_sf"/>
</dbReference>
<dbReference type="GO" id="GO:0019878">
    <property type="term" value="P:lysine biosynthetic process via aminoadipic acid"/>
    <property type="evidence" value="ECO:0007669"/>
    <property type="project" value="TreeGrafter"/>
</dbReference>
<name>A0A4R3LY81_9HYPH</name>
<keyword evidence="2 4" id="KW-0808">Transferase</keyword>
<dbReference type="GO" id="GO:0000287">
    <property type="term" value="F:magnesium ion binding"/>
    <property type="evidence" value="ECO:0007669"/>
    <property type="project" value="InterPro"/>
</dbReference>
<dbReference type="AlphaFoldDB" id="A0A4R3LY81"/>
<dbReference type="PANTHER" id="PTHR12215:SF10">
    <property type="entry name" value="L-AMINOADIPATE-SEMIALDEHYDE DEHYDROGENASE-PHOSPHOPANTETHEINYL TRANSFERASE"/>
    <property type="match status" value="1"/>
</dbReference>
<dbReference type="Pfam" id="PF01648">
    <property type="entry name" value="ACPS"/>
    <property type="match status" value="1"/>
</dbReference>
<comment type="similarity">
    <text evidence="1">Belongs to the P-Pant transferase superfamily. Gsp/Sfp/HetI/AcpT family.</text>
</comment>
<evidence type="ECO:0000256" key="2">
    <source>
        <dbReference type="ARBA" id="ARBA00022679"/>
    </source>
</evidence>
<dbReference type="Gene3D" id="3.90.470.20">
    <property type="entry name" value="4'-phosphopantetheinyl transferase domain"/>
    <property type="match status" value="1"/>
</dbReference>
<dbReference type="EMBL" id="SMAI01000006">
    <property type="protein sequence ID" value="TCT04769.1"/>
    <property type="molecule type" value="Genomic_DNA"/>
</dbReference>
<accession>A0A4R3LY81</accession>
<reference evidence="4 5" key="1">
    <citation type="submission" date="2019-03" db="EMBL/GenBank/DDBJ databases">
        <title>Genomic Encyclopedia of Type Strains, Phase IV (KMG-IV): sequencing the most valuable type-strain genomes for metagenomic binning, comparative biology and taxonomic classification.</title>
        <authorList>
            <person name="Goeker M."/>
        </authorList>
    </citation>
    <scope>NUCLEOTIDE SEQUENCE [LARGE SCALE GENOMIC DNA]</scope>
    <source>
        <strain evidence="4 5">DSM 9035</strain>
    </source>
</reference>
<protein>
    <submittedName>
        <fullName evidence="4">4'-phosphopantetheinyl transferase</fullName>
    </submittedName>
</protein>
<dbReference type="GO" id="GO:0008897">
    <property type="term" value="F:holo-[acyl-carrier-protein] synthase activity"/>
    <property type="evidence" value="ECO:0007669"/>
    <property type="project" value="InterPro"/>
</dbReference>
<organism evidence="4 5">
    <name type="scientific">Aquabacter spiritensis</name>
    <dbReference type="NCBI Taxonomy" id="933073"/>
    <lineage>
        <taxon>Bacteria</taxon>
        <taxon>Pseudomonadati</taxon>
        <taxon>Pseudomonadota</taxon>
        <taxon>Alphaproteobacteria</taxon>
        <taxon>Hyphomicrobiales</taxon>
        <taxon>Xanthobacteraceae</taxon>
        <taxon>Aquabacter</taxon>
    </lineage>
</organism>
<dbReference type="SUPFAM" id="SSF56214">
    <property type="entry name" value="4'-phosphopantetheinyl transferase"/>
    <property type="match status" value="2"/>
</dbReference>
<gene>
    <name evidence="4" type="ORF">EDC64_106202</name>
</gene>